<dbReference type="Proteomes" id="UP001515480">
    <property type="component" value="Unassembled WGS sequence"/>
</dbReference>
<evidence type="ECO:0000256" key="1">
    <source>
        <dbReference type="ARBA" id="ARBA00001961"/>
    </source>
</evidence>
<organism evidence="13 14">
    <name type="scientific">Prymnesium parvum</name>
    <name type="common">Toxic golden alga</name>
    <dbReference type="NCBI Taxonomy" id="97485"/>
    <lineage>
        <taxon>Eukaryota</taxon>
        <taxon>Haptista</taxon>
        <taxon>Haptophyta</taxon>
        <taxon>Prymnesiophyceae</taxon>
        <taxon>Prymnesiales</taxon>
        <taxon>Prymnesiaceae</taxon>
        <taxon>Prymnesium</taxon>
    </lineage>
</organism>
<feature type="repeat" description="ANK" evidence="9">
    <location>
        <begin position="607"/>
        <end position="639"/>
    </location>
</feature>
<evidence type="ECO:0000256" key="7">
    <source>
        <dbReference type="ARBA" id="ARBA00023002"/>
    </source>
</evidence>
<name>A0AB34IZG9_PRYPA</name>
<dbReference type="InterPro" id="IPR036770">
    <property type="entry name" value="Ankyrin_rpt-contain_sf"/>
</dbReference>
<dbReference type="InterPro" id="IPR044862">
    <property type="entry name" value="Pro_4_hyd_alph_FE2OG_OXY"/>
</dbReference>
<keyword evidence="14" id="KW-1185">Reference proteome</keyword>
<keyword evidence="6" id="KW-0223">Dioxygenase</keyword>
<evidence type="ECO:0000313" key="14">
    <source>
        <dbReference type="Proteomes" id="UP001515480"/>
    </source>
</evidence>
<evidence type="ECO:0000256" key="2">
    <source>
        <dbReference type="ARBA" id="ARBA00022723"/>
    </source>
</evidence>
<keyword evidence="4 10" id="KW-0863">Zinc-finger</keyword>
<dbReference type="GO" id="GO:0031418">
    <property type="term" value="F:L-ascorbic acid binding"/>
    <property type="evidence" value="ECO:0007669"/>
    <property type="project" value="InterPro"/>
</dbReference>
<dbReference type="PROSITE" id="PS01358">
    <property type="entry name" value="ZF_RANBP2_1"/>
    <property type="match status" value="1"/>
</dbReference>
<sequence length="949" mass="102803">MTKERRAIRERRHAHYLLRTGQVEKRELTDIECTALERAINYRDMNALGIRNLVHLNLDRLFTPQLDTLVPGLHLEQTLSLIAYAAWRRRAGFVKKFLTAGASATVSHRAPRGVFAGCDDEEAAELMVRELLCSIPGAAAAYAVQQVVRLRQVVARSAALGVPPPGQCALCGGADLSLTMEPCGCVVCEQCLWRGLASPPLGLDRGEIHCPKCGNVPPFDLSVAKINAGAAGREEVDGDGEAHRTAGNTEIAKQFDGGGAPIEWRCDWCFFANFIQRHHCRNCGADKERWGAVIRATAKHNACAAPSSAAAPTCAASPAALPADPASPSAAAPEATPSHAASALFQVEITVQHRRTFGKQARRAAAPAAWRCRRTPPPPPPPHRRVAQLIFVLGDPIGPLLEVAADGRREEADSMFVILDRSFMDSTSEAELVMHYTRKAIPSPPKLLRAPRRRHRGDTSQRSPPPQGERLRALGTVAPCHHLGYSADAADGGAAEEERSQQPVELLAQEVALLRPLVCQWDWPRGGKGEAADGAAEARRVADSTREKAKSRFTALPALEAALHKFGQLTEEQRREALEKGIGLGDTALVRGAIKSGFQVDEPINEYGQTMLHVAAMRGQVRVVDLLVQAKASLELPAAGGSTPATAAAAHGHWEALARLLDAGARAHSRPPLLPPPSRHTPSGKLLIWWGETDATPPPPGADVDGRGSEGQPPLYYVLQHAVMSLNECHAKEGSGEASSDASLRARAKLVIGKAPWPTTPACYPRLTHLIGKDDPHPGRGSLIIDDALPVAILDRLERLFHTLPVAPRHKMGGLNDRSYVCDADAWIRFHLQRAVQACDDPPLEGEAMPQMRFLIYNEAGGGLPPHYDLSRTDLRQRTTTHTFILYLTDNRVGGETVLLQKLKQPSGVRAEVTPRRGRLLLFPHGCPHLARQVVAEGLPKLLLRGEML</sequence>
<dbReference type="InterPro" id="IPR050776">
    <property type="entry name" value="Ank_Repeat/CDKN_Inhibitor"/>
</dbReference>
<comment type="caution">
    <text evidence="13">The sequence shown here is derived from an EMBL/GenBank/DDBJ whole genome shotgun (WGS) entry which is preliminary data.</text>
</comment>
<evidence type="ECO:0000256" key="5">
    <source>
        <dbReference type="ARBA" id="ARBA00022833"/>
    </source>
</evidence>
<dbReference type="GO" id="GO:0016705">
    <property type="term" value="F:oxidoreductase activity, acting on paired donors, with incorporation or reduction of molecular oxygen"/>
    <property type="evidence" value="ECO:0007669"/>
    <property type="project" value="InterPro"/>
</dbReference>
<dbReference type="SUPFAM" id="SSF48403">
    <property type="entry name" value="Ankyrin repeat"/>
    <property type="match status" value="1"/>
</dbReference>
<feature type="domain" description="RanBP2-type" evidence="12">
    <location>
        <begin position="256"/>
        <end position="289"/>
    </location>
</feature>
<dbReference type="GO" id="GO:0005506">
    <property type="term" value="F:iron ion binding"/>
    <property type="evidence" value="ECO:0007669"/>
    <property type="project" value="InterPro"/>
</dbReference>
<protein>
    <recommendedName>
        <fullName evidence="12">RanBP2-type domain-containing protein</fullName>
    </recommendedName>
</protein>
<dbReference type="SMART" id="SM00702">
    <property type="entry name" value="P4Hc"/>
    <property type="match status" value="1"/>
</dbReference>
<reference evidence="13 14" key="1">
    <citation type="journal article" date="2024" name="Science">
        <title>Giant polyketide synthase enzymes in the biosynthesis of giant marine polyether toxins.</title>
        <authorList>
            <person name="Fallon T.R."/>
            <person name="Shende V.V."/>
            <person name="Wierzbicki I.H."/>
            <person name="Pendleton A.L."/>
            <person name="Watervoot N.F."/>
            <person name="Auber R.P."/>
            <person name="Gonzalez D.J."/>
            <person name="Wisecaver J.H."/>
            <person name="Moore B.S."/>
        </authorList>
    </citation>
    <scope>NUCLEOTIDE SEQUENCE [LARGE SCALE GENOMIC DNA]</scope>
    <source>
        <strain evidence="13 14">12B1</strain>
    </source>
</reference>
<dbReference type="Pfam" id="PF13640">
    <property type="entry name" value="2OG-FeII_Oxy_3"/>
    <property type="match status" value="1"/>
</dbReference>
<keyword evidence="8 9" id="KW-0040">ANK repeat</keyword>
<evidence type="ECO:0000256" key="6">
    <source>
        <dbReference type="ARBA" id="ARBA00022964"/>
    </source>
</evidence>
<evidence type="ECO:0000259" key="12">
    <source>
        <dbReference type="PROSITE" id="PS50199"/>
    </source>
</evidence>
<comment type="cofactor">
    <cofactor evidence="1">
        <name>L-ascorbate</name>
        <dbReference type="ChEBI" id="CHEBI:38290"/>
    </cofactor>
</comment>
<evidence type="ECO:0000256" key="10">
    <source>
        <dbReference type="PROSITE-ProRule" id="PRU00322"/>
    </source>
</evidence>
<dbReference type="PROSITE" id="PS50088">
    <property type="entry name" value="ANK_REPEAT"/>
    <property type="match status" value="1"/>
</dbReference>
<proteinExistence type="predicted"/>
<accession>A0AB34IZG9</accession>
<gene>
    <name evidence="13" type="ORF">AB1Y20_006811</name>
</gene>
<evidence type="ECO:0000313" key="13">
    <source>
        <dbReference type="EMBL" id="KAL1510507.1"/>
    </source>
</evidence>
<dbReference type="InterPro" id="IPR006620">
    <property type="entry name" value="Pro_4_hyd_alph"/>
</dbReference>
<feature type="region of interest" description="Disordered" evidence="11">
    <location>
        <begin position="317"/>
        <end position="337"/>
    </location>
</feature>
<evidence type="ECO:0000256" key="11">
    <source>
        <dbReference type="SAM" id="MobiDB-lite"/>
    </source>
</evidence>
<dbReference type="EMBL" id="JBGBPQ010000015">
    <property type="protein sequence ID" value="KAL1510507.1"/>
    <property type="molecule type" value="Genomic_DNA"/>
</dbReference>
<keyword evidence="2" id="KW-0479">Metal-binding</keyword>
<evidence type="ECO:0000256" key="4">
    <source>
        <dbReference type="ARBA" id="ARBA00022771"/>
    </source>
</evidence>
<keyword evidence="3" id="KW-0677">Repeat</keyword>
<evidence type="ECO:0000256" key="8">
    <source>
        <dbReference type="ARBA" id="ARBA00023043"/>
    </source>
</evidence>
<dbReference type="Gene3D" id="1.25.40.20">
    <property type="entry name" value="Ankyrin repeat-containing domain"/>
    <property type="match status" value="1"/>
</dbReference>
<dbReference type="GO" id="GO:0008270">
    <property type="term" value="F:zinc ion binding"/>
    <property type="evidence" value="ECO:0007669"/>
    <property type="project" value="UniProtKB-KW"/>
</dbReference>
<dbReference type="AlphaFoldDB" id="A0AB34IZG9"/>
<feature type="region of interest" description="Disordered" evidence="11">
    <location>
        <begin position="443"/>
        <end position="471"/>
    </location>
</feature>
<dbReference type="InterPro" id="IPR001876">
    <property type="entry name" value="Znf_RanBP2"/>
</dbReference>
<dbReference type="PROSITE" id="PS50297">
    <property type="entry name" value="ANK_REP_REGION"/>
    <property type="match status" value="1"/>
</dbReference>
<dbReference type="SMART" id="SM00248">
    <property type="entry name" value="ANK"/>
    <property type="match status" value="3"/>
</dbReference>
<keyword evidence="5" id="KW-0862">Zinc</keyword>
<dbReference type="PANTHER" id="PTHR24201">
    <property type="entry name" value="ANK_REP_REGION DOMAIN-CONTAINING PROTEIN"/>
    <property type="match status" value="1"/>
</dbReference>
<dbReference type="Pfam" id="PF12796">
    <property type="entry name" value="Ank_2"/>
    <property type="match status" value="1"/>
</dbReference>
<keyword evidence="7" id="KW-0560">Oxidoreductase</keyword>
<evidence type="ECO:0000256" key="3">
    <source>
        <dbReference type="ARBA" id="ARBA00022737"/>
    </source>
</evidence>
<dbReference type="GO" id="GO:0051213">
    <property type="term" value="F:dioxygenase activity"/>
    <property type="evidence" value="ECO:0007669"/>
    <property type="project" value="UniProtKB-KW"/>
</dbReference>
<dbReference type="InterPro" id="IPR002110">
    <property type="entry name" value="Ankyrin_rpt"/>
</dbReference>
<dbReference type="PROSITE" id="PS50199">
    <property type="entry name" value="ZF_RANBP2_2"/>
    <property type="match status" value="1"/>
</dbReference>
<dbReference type="Gene3D" id="2.60.120.620">
    <property type="entry name" value="q2cbj1_9rhob like domain"/>
    <property type="match status" value="1"/>
</dbReference>
<evidence type="ECO:0000256" key="9">
    <source>
        <dbReference type="PROSITE-ProRule" id="PRU00023"/>
    </source>
</evidence>